<feature type="domain" description="DUF4142" evidence="2">
    <location>
        <begin position="56"/>
        <end position="137"/>
    </location>
</feature>
<proteinExistence type="predicted"/>
<sequence>MRHLLIAAMVSTIAIPAVAQSGYSVSNAPDGAVTTAVFGVVPVSRVAAADYVTMSADALNYRIAAERLSSQRQASIDLLRKAPRASFDTLYLQQVSDTAPAMWAQNKGYAQDGTDPTLRQVATAYVPVIEHRYQGARDSCQLPSRAPVRFSRTGALPSRRFAAT</sequence>
<gene>
    <name evidence="3" type="ORF">HP438_12785</name>
</gene>
<dbReference type="RefSeq" id="WP_175312445.1">
    <property type="nucleotide sequence ID" value="NZ_CBCRYR010000002.1"/>
</dbReference>
<evidence type="ECO:0000313" key="3">
    <source>
        <dbReference type="EMBL" id="NUU47845.1"/>
    </source>
</evidence>
<protein>
    <submittedName>
        <fullName evidence="3">DUF4142 domain-containing protein</fullName>
    </submittedName>
</protein>
<dbReference type="AlphaFoldDB" id="A0A7Y6B5K7"/>
<reference evidence="3 4" key="1">
    <citation type="submission" date="2020-05" db="EMBL/GenBank/DDBJ databases">
        <title>Genome Sequencing of Type Strains.</title>
        <authorList>
            <person name="Lemaire J.F."/>
            <person name="Inderbitzin P."/>
            <person name="Gregorio O.A."/>
            <person name="Collins S.B."/>
            <person name="Wespe N."/>
            <person name="Knight-Connoni V."/>
        </authorList>
    </citation>
    <scope>NUCLEOTIDE SEQUENCE [LARGE SCALE GENOMIC DNA]</scope>
    <source>
        <strain evidence="3 4">DSM 100049</strain>
    </source>
</reference>
<feature type="signal peptide" evidence="1">
    <location>
        <begin position="1"/>
        <end position="19"/>
    </location>
</feature>
<dbReference type="EMBL" id="JABMCH010000066">
    <property type="protein sequence ID" value="NUU47845.1"/>
    <property type="molecule type" value="Genomic_DNA"/>
</dbReference>
<dbReference type="Proteomes" id="UP000536441">
    <property type="component" value="Unassembled WGS sequence"/>
</dbReference>
<organism evidence="3 4">
    <name type="scientific">Sphingomonas zeae</name>
    <dbReference type="NCBI Taxonomy" id="1646122"/>
    <lineage>
        <taxon>Bacteria</taxon>
        <taxon>Pseudomonadati</taxon>
        <taxon>Pseudomonadota</taxon>
        <taxon>Alphaproteobacteria</taxon>
        <taxon>Sphingomonadales</taxon>
        <taxon>Sphingomonadaceae</taxon>
        <taxon>Sphingomonas</taxon>
    </lineage>
</organism>
<evidence type="ECO:0000256" key="1">
    <source>
        <dbReference type="SAM" id="SignalP"/>
    </source>
</evidence>
<dbReference type="InterPro" id="IPR025419">
    <property type="entry name" value="DUF4142"/>
</dbReference>
<feature type="chain" id="PRO_5031224372" evidence="1">
    <location>
        <begin position="20"/>
        <end position="164"/>
    </location>
</feature>
<keyword evidence="4" id="KW-1185">Reference proteome</keyword>
<dbReference type="Pfam" id="PF13628">
    <property type="entry name" value="DUF4142"/>
    <property type="match status" value="1"/>
</dbReference>
<evidence type="ECO:0000259" key="2">
    <source>
        <dbReference type="Pfam" id="PF13628"/>
    </source>
</evidence>
<comment type="caution">
    <text evidence="3">The sequence shown here is derived from an EMBL/GenBank/DDBJ whole genome shotgun (WGS) entry which is preliminary data.</text>
</comment>
<evidence type="ECO:0000313" key="4">
    <source>
        <dbReference type="Proteomes" id="UP000536441"/>
    </source>
</evidence>
<accession>A0A7Y6B5K7</accession>
<keyword evidence="1" id="KW-0732">Signal</keyword>
<name>A0A7Y6B5K7_9SPHN</name>